<reference evidence="2" key="1">
    <citation type="journal article" date="2015" name="Nature">
        <title>Complex archaea that bridge the gap between prokaryotes and eukaryotes.</title>
        <authorList>
            <person name="Spang A."/>
            <person name="Saw J.H."/>
            <person name="Jorgensen S.L."/>
            <person name="Zaremba-Niedzwiedzka K."/>
            <person name="Martijn J."/>
            <person name="Lind A.E."/>
            <person name="van Eijk R."/>
            <person name="Schleper C."/>
            <person name="Guy L."/>
            <person name="Ettema T.J."/>
        </authorList>
    </citation>
    <scope>NUCLEOTIDE SEQUENCE</scope>
</reference>
<accession>A0A0F9D583</accession>
<comment type="caution">
    <text evidence="2">The sequence shown here is derived from an EMBL/GenBank/DDBJ whole genome shotgun (WGS) entry which is preliminary data.</text>
</comment>
<feature type="non-terminal residue" evidence="2">
    <location>
        <position position="1"/>
    </location>
</feature>
<dbReference type="AlphaFoldDB" id="A0A0F9D583"/>
<gene>
    <name evidence="2" type="ORF">LCGC14_2240920</name>
</gene>
<protein>
    <recommendedName>
        <fullName evidence="1">DUF7352 domain-containing protein</fullName>
    </recommendedName>
</protein>
<feature type="domain" description="DUF7352" evidence="1">
    <location>
        <begin position="2"/>
        <end position="41"/>
    </location>
</feature>
<dbReference type="Pfam" id="PF24043">
    <property type="entry name" value="DUF7352"/>
    <property type="match status" value="1"/>
</dbReference>
<dbReference type="EMBL" id="LAZR01030344">
    <property type="protein sequence ID" value="KKL56893.1"/>
    <property type="molecule type" value="Genomic_DNA"/>
</dbReference>
<evidence type="ECO:0000313" key="2">
    <source>
        <dbReference type="EMBL" id="KKL56893.1"/>
    </source>
</evidence>
<proteinExistence type="predicted"/>
<evidence type="ECO:0000259" key="1">
    <source>
        <dbReference type="Pfam" id="PF24043"/>
    </source>
</evidence>
<dbReference type="InterPro" id="IPR055776">
    <property type="entry name" value="DUF7352"/>
</dbReference>
<organism evidence="2">
    <name type="scientific">marine sediment metagenome</name>
    <dbReference type="NCBI Taxonomy" id="412755"/>
    <lineage>
        <taxon>unclassified sequences</taxon>
        <taxon>metagenomes</taxon>
        <taxon>ecological metagenomes</taxon>
    </lineage>
</organism>
<name>A0A0F9D583_9ZZZZ</name>
<sequence>QEDRFFRIAGTGTERPNPADYTYLGTYVLSDALFVWHLYEKLPEYVPPVEEPL</sequence>